<dbReference type="OrthoDB" id="2619901at2"/>
<keyword evidence="1" id="KW-0812">Transmembrane</keyword>
<protein>
    <recommendedName>
        <fullName evidence="4">K+-transporting ATPase, A chain</fullName>
    </recommendedName>
</protein>
<keyword evidence="1" id="KW-0472">Membrane</keyword>
<feature type="transmembrane region" description="Helical" evidence="1">
    <location>
        <begin position="51"/>
        <end position="71"/>
    </location>
</feature>
<dbReference type="RefSeq" id="WP_092861216.1">
    <property type="nucleotide sequence ID" value="NZ_FOQH01000007.1"/>
</dbReference>
<evidence type="ECO:0000313" key="2">
    <source>
        <dbReference type="EMBL" id="SFI50645.1"/>
    </source>
</evidence>
<dbReference type="EMBL" id="FOQH01000007">
    <property type="protein sequence ID" value="SFI50645.1"/>
    <property type="molecule type" value="Genomic_DNA"/>
</dbReference>
<sequence length="115" mass="12580">MGRLGILWLLLAVAGAVFPMLHFKAWADANGYSWSGLVGAWTVNDAATGMLWDLGIAAVTVSLATLAHVFARRDWASLVCLPVTWGIGVSAGLPLFLWFLTRKPRQAIKARDEKW</sequence>
<proteinExistence type="predicted"/>
<keyword evidence="1" id="KW-1133">Transmembrane helix</keyword>
<keyword evidence="3" id="KW-1185">Reference proteome</keyword>
<name>A0A1I3IRP1_9RHOB</name>
<dbReference type="AlphaFoldDB" id="A0A1I3IRP1"/>
<evidence type="ECO:0000256" key="1">
    <source>
        <dbReference type="SAM" id="Phobius"/>
    </source>
</evidence>
<dbReference type="InterPro" id="IPR021362">
    <property type="entry name" value="DUF2834"/>
</dbReference>
<gene>
    <name evidence="2" type="ORF">SAMN05216258_107193</name>
</gene>
<feature type="transmembrane region" description="Helical" evidence="1">
    <location>
        <begin position="78"/>
        <end position="100"/>
    </location>
</feature>
<evidence type="ECO:0000313" key="3">
    <source>
        <dbReference type="Proteomes" id="UP000199377"/>
    </source>
</evidence>
<dbReference type="STRING" id="1114924.SAMN05216258_107193"/>
<accession>A0A1I3IRP1</accession>
<reference evidence="2 3" key="1">
    <citation type="submission" date="2016-10" db="EMBL/GenBank/DDBJ databases">
        <authorList>
            <person name="de Groot N.N."/>
        </authorList>
    </citation>
    <scope>NUCLEOTIDE SEQUENCE [LARGE SCALE GENOMIC DNA]</scope>
    <source>
        <strain evidence="2 3">CGMCC 1.11030</strain>
    </source>
</reference>
<evidence type="ECO:0008006" key="4">
    <source>
        <dbReference type="Google" id="ProtNLM"/>
    </source>
</evidence>
<organism evidence="2 3">
    <name type="scientific">Albimonas pacifica</name>
    <dbReference type="NCBI Taxonomy" id="1114924"/>
    <lineage>
        <taxon>Bacteria</taxon>
        <taxon>Pseudomonadati</taxon>
        <taxon>Pseudomonadota</taxon>
        <taxon>Alphaproteobacteria</taxon>
        <taxon>Rhodobacterales</taxon>
        <taxon>Paracoccaceae</taxon>
        <taxon>Albimonas</taxon>
    </lineage>
</organism>
<dbReference type="Pfam" id="PF11196">
    <property type="entry name" value="DUF2834"/>
    <property type="match status" value="1"/>
</dbReference>
<dbReference type="Proteomes" id="UP000199377">
    <property type="component" value="Unassembled WGS sequence"/>
</dbReference>